<name>A0A1H7RX26_9SPHN</name>
<protein>
    <submittedName>
        <fullName evidence="4">NADP-dependent 3-hydroxy acid dehydrogenase YdfG</fullName>
    </submittedName>
</protein>
<dbReference type="STRING" id="1855283.SAMN05216382_2377"/>
<dbReference type="AlphaFoldDB" id="A0A1H7RX26"/>
<dbReference type="PRINTS" id="PR00081">
    <property type="entry name" value="GDHRDH"/>
</dbReference>
<dbReference type="Gene3D" id="3.40.50.720">
    <property type="entry name" value="NAD(P)-binding Rossmann-like Domain"/>
    <property type="match status" value="1"/>
</dbReference>
<gene>
    <name evidence="4" type="ORF">SAMN05216382_2377</name>
</gene>
<evidence type="ECO:0000313" key="5">
    <source>
        <dbReference type="Proteomes" id="UP000199214"/>
    </source>
</evidence>
<sequence length="261" mass="27576">MKAILITGGGSGIGRAVAQLFSGKGWRVGLADVDRGGLRDTAALLPVERTSTHQMDVRDPSEWEHVLDEFASLSGGQLDVMFNNAGIALGGPFGELSLEALDRVIDINFRGVAYGARMAYPYLKATPGSCLLNTASASAIYGSAGLAAYSATKFAVRGLTEALDAEWAADGVKVRDLMPGFVDTALLSAGLPGTNRSVREAVVAAKLEFTPVEVVAQAAWDAVHGDQVHAVIGKTARRLSFGARWMPGRVRRMMTARSLGR</sequence>
<dbReference type="NCBIfam" id="NF006123">
    <property type="entry name" value="PRK08267.1"/>
    <property type="match status" value="1"/>
</dbReference>
<dbReference type="PRINTS" id="PR00080">
    <property type="entry name" value="SDRFAMILY"/>
</dbReference>
<dbReference type="InterPro" id="IPR002347">
    <property type="entry name" value="SDR_fam"/>
</dbReference>
<dbReference type="PANTHER" id="PTHR43391:SF82">
    <property type="entry name" value="OXIDOREDUCTASE SADH-RELATED"/>
    <property type="match status" value="1"/>
</dbReference>
<dbReference type="GO" id="GO:0016491">
    <property type="term" value="F:oxidoreductase activity"/>
    <property type="evidence" value="ECO:0007669"/>
    <property type="project" value="UniProtKB-KW"/>
</dbReference>
<dbReference type="PANTHER" id="PTHR43391">
    <property type="entry name" value="RETINOL DEHYDROGENASE-RELATED"/>
    <property type="match status" value="1"/>
</dbReference>
<keyword evidence="5" id="KW-1185">Reference proteome</keyword>
<dbReference type="Pfam" id="PF00106">
    <property type="entry name" value="adh_short"/>
    <property type="match status" value="1"/>
</dbReference>
<dbReference type="OrthoDB" id="9793825at2"/>
<dbReference type="Proteomes" id="UP000199214">
    <property type="component" value="Unassembled WGS sequence"/>
</dbReference>
<organism evidence="4 5">
    <name type="scientific">Sphingomonas palmae</name>
    <dbReference type="NCBI Taxonomy" id="1855283"/>
    <lineage>
        <taxon>Bacteria</taxon>
        <taxon>Pseudomonadati</taxon>
        <taxon>Pseudomonadota</taxon>
        <taxon>Alphaproteobacteria</taxon>
        <taxon>Sphingomonadales</taxon>
        <taxon>Sphingomonadaceae</taxon>
        <taxon>Sphingomonas</taxon>
    </lineage>
</organism>
<accession>A0A1H7RX26</accession>
<evidence type="ECO:0000313" key="4">
    <source>
        <dbReference type="EMBL" id="SEL64696.1"/>
    </source>
</evidence>
<comment type="similarity">
    <text evidence="1 3">Belongs to the short-chain dehydrogenases/reductases (SDR) family.</text>
</comment>
<keyword evidence="2" id="KW-0560">Oxidoreductase</keyword>
<evidence type="ECO:0000256" key="3">
    <source>
        <dbReference type="RuleBase" id="RU000363"/>
    </source>
</evidence>
<dbReference type="InterPro" id="IPR036291">
    <property type="entry name" value="NAD(P)-bd_dom_sf"/>
</dbReference>
<dbReference type="RefSeq" id="WP_093006523.1">
    <property type="nucleotide sequence ID" value="NZ_FNZZ01000004.1"/>
</dbReference>
<evidence type="ECO:0000256" key="1">
    <source>
        <dbReference type="ARBA" id="ARBA00006484"/>
    </source>
</evidence>
<evidence type="ECO:0000256" key="2">
    <source>
        <dbReference type="ARBA" id="ARBA00023002"/>
    </source>
</evidence>
<dbReference type="SUPFAM" id="SSF51735">
    <property type="entry name" value="NAD(P)-binding Rossmann-fold domains"/>
    <property type="match status" value="1"/>
</dbReference>
<dbReference type="EMBL" id="FNZZ01000004">
    <property type="protein sequence ID" value="SEL64696.1"/>
    <property type="molecule type" value="Genomic_DNA"/>
</dbReference>
<reference evidence="5" key="1">
    <citation type="submission" date="2016-10" db="EMBL/GenBank/DDBJ databases">
        <authorList>
            <person name="Varghese N."/>
            <person name="Submissions S."/>
        </authorList>
    </citation>
    <scope>NUCLEOTIDE SEQUENCE [LARGE SCALE GENOMIC DNA]</scope>
    <source>
        <strain evidence="5">JS21-1</strain>
    </source>
</reference>
<proteinExistence type="inferred from homology"/>